<dbReference type="PROSITE" id="PS51725">
    <property type="entry name" value="ABM"/>
    <property type="match status" value="1"/>
</dbReference>
<gene>
    <name evidence="2" type="ORF">SAMN05660859_3742</name>
</gene>
<accession>A0A1G4UDU5</accession>
<reference evidence="3" key="1">
    <citation type="submission" date="2016-10" db="EMBL/GenBank/DDBJ databases">
        <authorList>
            <person name="Varghese N."/>
            <person name="Submissions S."/>
        </authorList>
    </citation>
    <scope>NUCLEOTIDE SEQUENCE [LARGE SCALE GENOMIC DNA]</scope>
    <source>
        <strain evidence="3">CGMCC 1.1761</strain>
    </source>
</reference>
<dbReference type="STRING" id="177413.SAMN05660859_3742"/>
<organism evidence="2 3">
    <name type="scientific">Ancylobacter rudongensis</name>
    <dbReference type="NCBI Taxonomy" id="177413"/>
    <lineage>
        <taxon>Bacteria</taxon>
        <taxon>Pseudomonadati</taxon>
        <taxon>Pseudomonadota</taxon>
        <taxon>Alphaproteobacteria</taxon>
        <taxon>Hyphomicrobiales</taxon>
        <taxon>Xanthobacteraceae</taxon>
        <taxon>Ancylobacter</taxon>
    </lineage>
</organism>
<keyword evidence="3" id="KW-1185">Reference proteome</keyword>
<keyword evidence="2" id="KW-0560">Oxidoreductase</keyword>
<sequence>MIIEIAELRIKAGEEAAFEGGVAKAVPLFQRAKGCQGVALHQVIETPGVYRLVVRWETLDNHMVDFRNSEDFQLWRGLVGATFAAPPVVTHERVVDLGPSI</sequence>
<evidence type="ECO:0000313" key="3">
    <source>
        <dbReference type="Proteomes" id="UP000198889"/>
    </source>
</evidence>
<dbReference type="Proteomes" id="UP000198889">
    <property type="component" value="Unassembled WGS sequence"/>
</dbReference>
<dbReference type="AlphaFoldDB" id="A0A1G4UDU5"/>
<dbReference type="EMBL" id="FMTP01000007">
    <property type="protein sequence ID" value="SCW91801.1"/>
    <property type="molecule type" value="Genomic_DNA"/>
</dbReference>
<feature type="domain" description="ABM" evidence="1">
    <location>
        <begin position="2"/>
        <end position="95"/>
    </location>
</feature>
<evidence type="ECO:0000313" key="2">
    <source>
        <dbReference type="EMBL" id="SCW91801.1"/>
    </source>
</evidence>
<dbReference type="Pfam" id="PF03992">
    <property type="entry name" value="ABM"/>
    <property type="match status" value="1"/>
</dbReference>
<name>A0A1G4UDU5_9HYPH</name>
<evidence type="ECO:0000259" key="1">
    <source>
        <dbReference type="PROSITE" id="PS51725"/>
    </source>
</evidence>
<dbReference type="InterPro" id="IPR007138">
    <property type="entry name" value="ABM_dom"/>
</dbReference>
<proteinExistence type="predicted"/>
<dbReference type="Gene3D" id="3.30.70.100">
    <property type="match status" value="1"/>
</dbReference>
<dbReference type="RefSeq" id="WP_091442744.1">
    <property type="nucleotide sequence ID" value="NZ_FMTP01000007.1"/>
</dbReference>
<dbReference type="SUPFAM" id="SSF54909">
    <property type="entry name" value="Dimeric alpha+beta barrel"/>
    <property type="match status" value="1"/>
</dbReference>
<keyword evidence="2" id="KW-0503">Monooxygenase</keyword>
<dbReference type="GO" id="GO:0004497">
    <property type="term" value="F:monooxygenase activity"/>
    <property type="evidence" value="ECO:0007669"/>
    <property type="project" value="UniProtKB-KW"/>
</dbReference>
<dbReference type="InterPro" id="IPR011008">
    <property type="entry name" value="Dimeric_a/b-barrel"/>
</dbReference>
<protein>
    <submittedName>
        <fullName evidence="2">Heme-degrading monooxygenase HmoA</fullName>
    </submittedName>
</protein>